<evidence type="ECO:0000313" key="2">
    <source>
        <dbReference type="EMBL" id="WVZ62688.1"/>
    </source>
</evidence>
<feature type="domain" description="Chromatin assembly factor 1 subunit Cac1-like C-terminal" evidence="1">
    <location>
        <begin position="47"/>
        <end position="92"/>
    </location>
</feature>
<dbReference type="GO" id="GO:0006334">
    <property type="term" value="P:nucleosome assembly"/>
    <property type="evidence" value="ECO:0007669"/>
    <property type="project" value="TreeGrafter"/>
</dbReference>
<sequence length="177" mass="20603">MKKYHDSPIIDVPNVVNMAMEDQEFCPSNKKSPRIPLPSKSISDSDMPEFVKLITSCHQGMRKLVELLQEKFPHVSKVQLKSRVREIAEFTNNHCRLRKISWISTGYLLQVQVEAQIVQHLFPSSHWMNRANQVNLLLSPAWCPKRAHNKWVCKRKEIVALHCNVIPEIRCHSMPEE</sequence>
<dbReference type="GO" id="GO:0005634">
    <property type="term" value="C:nucleus"/>
    <property type="evidence" value="ECO:0007669"/>
    <property type="project" value="TreeGrafter"/>
</dbReference>
<organism evidence="2 3">
    <name type="scientific">Paspalum notatum var. saurae</name>
    <dbReference type="NCBI Taxonomy" id="547442"/>
    <lineage>
        <taxon>Eukaryota</taxon>
        <taxon>Viridiplantae</taxon>
        <taxon>Streptophyta</taxon>
        <taxon>Embryophyta</taxon>
        <taxon>Tracheophyta</taxon>
        <taxon>Spermatophyta</taxon>
        <taxon>Magnoliopsida</taxon>
        <taxon>Liliopsida</taxon>
        <taxon>Poales</taxon>
        <taxon>Poaceae</taxon>
        <taxon>PACMAD clade</taxon>
        <taxon>Panicoideae</taxon>
        <taxon>Andropogonodae</taxon>
        <taxon>Paspaleae</taxon>
        <taxon>Paspalinae</taxon>
        <taxon>Paspalum</taxon>
    </lineage>
</organism>
<evidence type="ECO:0000259" key="1">
    <source>
        <dbReference type="Pfam" id="PF21796"/>
    </source>
</evidence>
<keyword evidence="3" id="KW-1185">Reference proteome</keyword>
<gene>
    <name evidence="2" type="ORF">U9M48_012402</name>
</gene>
<proteinExistence type="predicted"/>
<dbReference type="PANTHER" id="PTHR15272">
    <property type="entry name" value="CHROMATIN ASSEMBLY FACTOR 1 SUBUNIT A CAF-1 SUBUNIT A"/>
    <property type="match status" value="1"/>
</dbReference>
<dbReference type="PANTHER" id="PTHR15272:SF7">
    <property type="entry name" value="OS07G0273301 PROTEIN"/>
    <property type="match status" value="1"/>
</dbReference>
<dbReference type="EMBL" id="CP144747">
    <property type="protein sequence ID" value="WVZ62688.1"/>
    <property type="molecule type" value="Genomic_DNA"/>
</dbReference>
<evidence type="ECO:0000313" key="3">
    <source>
        <dbReference type="Proteomes" id="UP001341281"/>
    </source>
</evidence>
<accession>A0AAQ3SXD6</accession>
<dbReference type="AlphaFoldDB" id="A0AAQ3SXD6"/>
<dbReference type="Pfam" id="PF21796">
    <property type="entry name" value="Cac1_C"/>
    <property type="match status" value="1"/>
</dbReference>
<reference evidence="2 3" key="1">
    <citation type="submission" date="2024-02" db="EMBL/GenBank/DDBJ databases">
        <title>High-quality chromosome-scale genome assembly of Pensacola bahiagrass (Paspalum notatum Flugge var. saurae).</title>
        <authorList>
            <person name="Vega J.M."/>
            <person name="Podio M."/>
            <person name="Orjuela J."/>
            <person name="Siena L.A."/>
            <person name="Pessino S.C."/>
            <person name="Combes M.C."/>
            <person name="Mariac C."/>
            <person name="Albertini E."/>
            <person name="Pupilli F."/>
            <person name="Ortiz J.P.A."/>
            <person name="Leblanc O."/>
        </authorList>
    </citation>
    <scope>NUCLEOTIDE SEQUENCE [LARGE SCALE GENOMIC DNA]</scope>
    <source>
        <strain evidence="2">R1</strain>
        <tissue evidence="2">Leaf</tissue>
    </source>
</reference>
<dbReference type="InterPro" id="IPR048800">
    <property type="entry name" value="Cac1-like_C"/>
</dbReference>
<dbReference type="Proteomes" id="UP001341281">
    <property type="component" value="Chromosome 03"/>
</dbReference>
<name>A0AAQ3SXD6_PASNO</name>
<dbReference type="GO" id="GO:0033186">
    <property type="term" value="C:CAF-1 complex"/>
    <property type="evidence" value="ECO:0007669"/>
    <property type="project" value="TreeGrafter"/>
</dbReference>
<protein>
    <recommendedName>
        <fullName evidence="1">Chromatin assembly factor 1 subunit Cac1-like C-terminal domain-containing protein</fullName>
    </recommendedName>
</protein>